<feature type="transmembrane region" description="Helical" evidence="12">
    <location>
        <begin position="545"/>
        <end position="569"/>
    </location>
</feature>
<feature type="transmembrane region" description="Helical" evidence="12">
    <location>
        <begin position="581"/>
        <end position="609"/>
    </location>
</feature>
<dbReference type="OrthoDB" id="9444602at2759"/>
<dbReference type="Proteomes" id="UP000700334">
    <property type="component" value="Unassembled WGS sequence"/>
</dbReference>
<keyword evidence="5" id="KW-0552">Olfaction</keyword>
<dbReference type="InterPro" id="IPR017452">
    <property type="entry name" value="GPCR_Rhodpsn_7TM"/>
</dbReference>
<evidence type="ECO:0000256" key="7">
    <source>
        <dbReference type="ARBA" id="ARBA00023040"/>
    </source>
</evidence>
<feature type="transmembrane region" description="Helical" evidence="12">
    <location>
        <begin position="921"/>
        <end position="943"/>
    </location>
</feature>
<feature type="transmembrane region" description="Helical" evidence="12">
    <location>
        <begin position="286"/>
        <end position="314"/>
    </location>
</feature>
<keyword evidence="6 12" id="KW-1133">Transmembrane helix</keyword>
<feature type="domain" description="G-protein coupled receptors family 1 profile" evidence="13">
    <location>
        <begin position="561"/>
        <end position="812"/>
    </location>
</feature>
<evidence type="ECO:0000256" key="3">
    <source>
        <dbReference type="ARBA" id="ARBA00022606"/>
    </source>
</evidence>
<dbReference type="GO" id="GO:0004984">
    <property type="term" value="F:olfactory receptor activity"/>
    <property type="evidence" value="ECO:0007669"/>
    <property type="project" value="InterPro"/>
</dbReference>
<comment type="function">
    <text evidence="1">Putative odorant or sperm cell receptor.</text>
</comment>
<feature type="transmembrane region" description="Helical" evidence="12">
    <location>
        <begin position="717"/>
        <end position="741"/>
    </location>
</feature>
<dbReference type="SUPFAM" id="SSF81321">
    <property type="entry name" value="Family A G protein-coupled receptor-like"/>
    <property type="match status" value="4"/>
</dbReference>
<evidence type="ECO:0000256" key="8">
    <source>
        <dbReference type="ARBA" id="ARBA00023136"/>
    </source>
</evidence>
<protein>
    <submittedName>
        <fullName evidence="14">Olfactory receptor 51G2</fullName>
    </submittedName>
</protein>
<dbReference type="Pfam" id="PF13853">
    <property type="entry name" value="7tm_4"/>
    <property type="match status" value="5"/>
</dbReference>
<feature type="transmembrane region" description="Helical" evidence="12">
    <location>
        <begin position="83"/>
        <end position="103"/>
    </location>
</feature>
<keyword evidence="9 11" id="KW-0675">Receptor</keyword>
<feature type="transmembrane region" description="Helical" evidence="12">
    <location>
        <begin position="6"/>
        <end position="29"/>
    </location>
</feature>
<evidence type="ECO:0000256" key="10">
    <source>
        <dbReference type="ARBA" id="ARBA00023224"/>
    </source>
</evidence>
<dbReference type="InterPro" id="IPR050402">
    <property type="entry name" value="OR51/52/56-like"/>
</dbReference>
<evidence type="ECO:0000256" key="6">
    <source>
        <dbReference type="ARBA" id="ARBA00022989"/>
    </source>
</evidence>
<feature type="domain" description="G-protein coupled receptors family 1 profile" evidence="13">
    <location>
        <begin position="864"/>
        <end position="1114"/>
    </location>
</feature>
<accession>A0A8J6AP25</accession>
<keyword evidence="7 11" id="KW-0297">G-protein coupled receptor</keyword>
<evidence type="ECO:0000256" key="2">
    <source>
        <dbReference type="ARBA" id="ARBA00004141"/>
    </source>
</evidence>
<feature type="transmembrane region" description="Helical" evidence="12">
    <location>
        <begin position="465"/>
        <end position="486"/>
    </location>
</feature>
<comment type="caution">
    <text evidence="14">The sequence shown here is derived from an EMBL/GenBank/DDBJ whole genome shotgun (WGS) entry which is preliminary data.</text>
</comment>
<feature type="transmembrane region" description="Helical" evidence="12">
    <location>
        <begin position="791"/>
        <end position="812"/>
    </location>
</feature>
<dbReference type="EMBL" id="JAGFMF010011429">
    <property type="protein sequence ID" value="KAG8522796.1"/>
    <property type="molecule type" value="Genomic_DNA"/>
</dbReference>
<feature type="transmembrane region" description="Helical" evidence="12">
    <location>
        <begin position="255"/>
        <end position="280"/>
    </location>
</feature>
<keyword evidence="15" id="KW-1185">Reference proteome</keyword>
<dbReference type="GO" id="GO:0071396">
    <property type="term" value="P:cellular response to lipid"/>
    <property type="evidence" value="ECO:0007669"/>
    <property type="project" value="UniProtKB-ARBA"/>
</dbReference>
<feature type="transmembrane region" description="Helical" evidence="12">
    <location>
        <begin position="391"/>
        <end position="415"/>
    </location>
</feature>
<feature type="transmembrane region" description="Helical" evidence="12">
    <location>
        <begin position="41"/>
        <end position="63"/>
    </location>
</feature>
<feature type="transmembrane region" description="Helical" evidence="12">
    <location>
        <begin position="621"/>
        <end position="640"/>
    </location>
</feature>
<feature type="transmembrane region" description="Helical" evidence="12">
    <location>
        <begin position="436"/>
        <end position="459"/>
    </location>
</feature>
<keyword evidence="10 11" id="KW-0807">Transducer</keyword>
<evidence type="ECO:0000256" key="5">
    <source>
        <dbReference type="ARBA" id="ARBA00022725"/>
    </source>
</evidence>
<evidence type="ECO:0000256" key="1">
    <source>
        <dbReference type="ARBA" id="ARBA00003929"/>
    </source>
</evidence>
<feature type="transmembrane region" description="Helical" evidence="12">
    <location>
        <begin position="335"/>
        <end position="357"/>
    </location>
</feature>
<feature type="transmembrane region" description="Helical" evidence="12">
    <location>
        <begin position="1095"/>
        <end position="1114"/>
    </location>
</feature>
<dbReference type="Gene3D" id="1.20.1070.10">
    <property type="entry name" value="Rhodopsin 7-helix transmembrane proteins"/>
    <property type="match status" value="4"/>
</dbReference>
<feature type="transmembrane region" description="Helical" evidence="12">
    <location>
        <begin position="129"/>
        <end position="150"/>
    </location>
</feature>
<evidence type="ECO:0000259" key="13">
    <source>
        <dbReference type="PROSITE" id="PS50262"/>
    </source>
</evidence>
<dbReference type="InterPro" id="IPR000725">
    <property type="entry name" value="Olfact_rcpt"/>
</dbReference>
<feature type="transmembrane region" description="Helical" evidence="12">
    <location>
        <begin position="1019"/>
        <end position="1043"/>
    </location>
</feature>
<evidence type="ECO:0000256" key="11">
    <source>
        <dbReference type="RuleBase" id="RU000688"/>
    </source>
</evidence>
<organism evidence="14 15">
    <name type="scientific">Galemys pyrenaicus</name>
    <name type="common">Iberian desman</name>
    <name type="synonym">Pyrenean desman</name>
    <dbReference type="NCBI Taxonomy" id="202257"/>
    <lineage>
        <taxon>Eukaryota</taxon>
        <taxon>Metazoa</taxon>
        <taxon>Chordata</taxon>
        <taxon>Craniata</taxon>
        <taxon>Vertebrata</taxon>
        <taxon>Euteleostomi</taxon>
        <taxon>Mammalia</taxon>
        <taxon>Eutheria</taxon>
        <taxon>Laurasiatheria</taxon>
        <taxon>Eulipotyphla</taxon>
        <taxon>Talpidae</taxon>
        <taxon>Galemys</taxon>
    </lineage>
</organism>
<feature type="transmembrane region" description="Helical" evidence="12">
    <location>
        <begin position="963"/>
        <end position="986"/>
    </location>
</feature>
<feature type="domain" description="G-protein coupled receptors family 1 profile" evidence="13">
    <location>
        <begin position="235"/>
        <end position="486"/>
    </location>
</feature>
<dbReference type="GO" id="GO:0004930">
    <property type="term" value="F:G protein-coupled receptor activity"/>
    <property type="evidence" value="ECO:0007669"/>
    <property type="project" value="UniProtKB-KW"/>
</dbReference>
<dbReference type="PROSITE" id="PS50262">
    <property type="entry name" value="G_PROTEIN_RECEP_F1_2"/>
    <property type="match status" value="3"/>
</dbReference>
<feature type="transmembrane region" description="Helical" evidence="12">
    <location>
        <begin position="217"/>
        <end position="243"/>
    </location>
</feature>
<dbReference type="CDD" id="cd15222">
    <property type="entry name" value="7tmA_OR51-like"/>
    <property type="match status" value="3"/>
</dbReference>
<sequence>MEQAHVWVSVPVCLMYLIAMLGNCIIIFLIKTETSLHEPMYCFLSMLAFSDLGLSIFSLPTPIQLPSSSMPLEFPQIPALPKIIKIGLTFAALCTLFFLSLFLKFCKKSHSYCLHQDVMKLAYTENKVNIVYGVFVTLVFLLNFCISVSYKADPKCYFERCLTQGSPQGPQHLNLPHLCCAHVPIITCFAKTMTTFYNSSLEKATFFLTGFQGLEDIHGWISIPFCSIYLTVIVGNVTILHVIRTDATLHEPMYYFLAMLALTDLGLCLSTLPTVLGIFWFDAREIGIPACFTQLFFIHTLSLVESSVLLSMSIDRYVAICNPLRYSTVLTPSRIIKMGLGSVLRSALLIFPLPFLLKRFQYCRTHVLAHAYCLHLEIMKLACSSIIVNHIYGLFVVACTVGVDSLLIFLSYALILRTVLSIASRQERLRALNTCVSHICAVLLFYIPMIGLSLVHRFGEHLPRIVHLLMSYVYLLVPPLMNPIVYSIKTKQIRQRINSRFISEIWKESDSPFLHTMKLESLGNSSKISSTFLLSGIPGLEHLHIWISIPLCLMYLVSILGNCTILFIIKTEPSLHEPMYLFLSMLALTDLGLSLCTLPTVLGIFWVGARDIGHDACFTQLFFIHCLSFLESSVLLSMAFDRFVAICRPLHYASILTNTVIGRMGLASLGRSVALIFPLPFMLKRFPYCHSPVLSHSYCLHQEVMKLACADIKSNSIYGMFVIISTVGVDSLLILFSYVLILRAVLSIASRTERLKALNTCVSHICAVLLFYTPMIGLSVIHRFGKQAPHLVQVIMGFVYLLVPPLMNPIVYSVKTKQIRDRAASNRSISMDATFLLVGLPGLSAVPSLWTIPLIAVYLLSALGNGTILWIIALEPTLHRPMYFFLFLLSLSDVGLATSLMPTLLGLALAGAHAISASACLLQMFFVHVFSVMESSVLLAMALDRALAICRPLHYPRLLTNDVITKIGLAIVFRCLGLHLPLPFLLAHMPYCRPQVLTHSYCLHPDMARLACPGARSAVYSFFVVLSAMGLDPLLIFFSYGLIGRVLQGLGSSEDRWKAGQTCATHLSAVLLFYVPMVLLTLIDRLRVPVPQPAHTLLSYVHFLLPPLINPILYSVKMKEIRERIVKRLQPRKVGCSH</sequence>
<dbReference type="PRINTS" id="PR00245">
    <property type="entry name" value="OLFACTORYR"/>
</dbReference>
<feature type="transmembrane region" description="Helical" evidence="12">
    <location>
        <begin position="833"/>
        <end position="850"/>
    </location>
</feature>
<feature type="transmembrane region" description="Helical" evidence="12">
    <location>
        <begin position="1064"/>
        <end position="1083"/>
    </location>
</feature>
<evidence type="ECO:0000256" key="12">
    <source>
        <dbReference type="SAM" id="Phobius"/>
    </source>
</evidence>
<evidence type="ECO:0000256" key="4">
    <source>
        <dbReference type="ARBA" id="ARBA00022692"/>
    </source>
</evidence>
<keyword evidence="4 11" id="KW-0812">Transmembrane</keyword>
<reference evidence="14" key="1">
    <citation type="journal article" date="2021" name="Evol. Appl.">
        <title>The genome of the Pyrenean desman and the effects of bottlenecks and inbreeding on the genomic landscape of an endangered species.</title>
        <authorList>
            <person name="Escoda L."/>
            <person name="Castresana J."/>
        </authorList>
    </citation>
    <scope>NUCLEOTIDE SEQUENCE</scope>
    <source>
        <strain evidence="14">IBE-C5619</strain>
    </source>
</reference>
<keyword evidence="8 12" id="KW-0472">Membrane</keyword>
<feature type="transmembrane region" description="Helical" evidence="12">
    <location>
        <begin position="886"/>
        <end position="915"/>
    </location>
</feature>
<feature type="transmembrane region" description="Helical" evidence="12">
    <location>
        <begin position="762"/>
        <end position="785"/>
    </location>
</feature>
<dbReference type="GO" id="GO:0005886">
    <property type="term" value="C:plasma membrane"/>
    <property type="evidence" value="ECO:0007669"/>
    <property type="project" value="TreeGrafter"/>
</dbReference>
<name>A0A8J6AP25_GALPY</name>
<dbReference type="FunFam" id="1.20.1070.10:FF:000002">
    <property type="entry name" value="Olfactory receptor"/>
    <property type="match status" value="3"/>
</dbReference>
<gene>
    <name evidence="14" type="ORF">J0S82_010011</name>
</gene>
<comment type="similarity">
    <text evidence="11">Belongs to the G-protein coupled receptor 1 family.</text>
</comment>
<dbReference type="PRINTS" id="PR00237">
    <property type="entry name" value="GPCRRHODOPSN"/>
</dbReference>
<dbReference type="PANTHER" id="PTHR26450:SF133">
    <property type="entry name" value="OLFACTORY RECEPTOR 51G2"/>
    <property type="match status" value="1"/>
</dbReference>
<evidence type="ECO:0000256" key="9">
    <source>
        <dbReference type="ARBA" id="ARBA00023170"/>
    </source>
</evidence>
<dbReference type="InterPro" id="IPR000276">
    <property type="entry name" value="GPCR_Rhodpsn"/>
</dbReference>
<dbReference type="PROSITE" id="PS00237">
    <property type="entry name" value="G_PROTEIN_RECEP_F1_1"/>
    <property type="match status" value="2"/>
</dbReference>
<keyword evidence="3" id="KW-0716">Sensory transduction</keyword>
<dbReference type="AlphaFoldDB" id="A0A8J6AP25"/>
<proteinExistence type="inferred from homology"/>
<comment type="subcellular location">
    <subcellularLocation>
        <location evidence="2">Membrane</location>
        <topology evidence="2">Multi-pass membrane protein</topology>
    </subcellularLocation>
</comment>
<evidence type="ECO:0000313" key="15">
    <source>
        <dbReference type="Proteomes" id="UP000700334"/>
    </source>
</evidence>
<evidence type="ECO:0000313" key="14">
    <source>
        <dbReference type="EMBL" id="KAG8522796.1"/>
    </source>
</evidence>
<dbReference type="PANTHER" id="PTHR26450">
    <property type="entry name" value="OLFACTORY RECEPTOR 56B1-RELATED"/>
    <property type="match status" value="1"/>
</dbReference>